<dbReference type="InterPro" id="IPR053135">
    <property type="entry name" value="AKR2_Oxidoreductase"/>
</dbReference>
<dbReference type="Pfam" id="PF00248">
    <property type="entry name" value="Aldo_ket_red"/>
    <property type="match status" value="1"/>
</dbReference>
<dbReference type="Gene3D" id="3.20.20.100">
    <property type="entry name" value="NADP-dependent oxidoreductase domain"/>
    <property type="match status" value="1"/>
</dbReference>
<accession>A0ABT9F9B3</accession>
<dbReference type="InterPro" id="IPR036812">
    <property type="entry name" value="NAD(P)_OxRdtase_dom_sf"/>
</dbReference>
<evidence type="ECO:0000259" key="1">
    <source>
        <dbReference type="Pfam" id="PF00248"/>
    </source>
</evidence>
<evidence type="ECO:0000313" key="3">
    <source>
        <dbReference type="Proteomes" id="UP001177212"/>
    </source>
</evidence>
<reference evidence="2" key="1">
    <citation type="submission" date="2023-07" db="EMBL/GenBank/DDBJ databases">
        <title>Genome content predicts the carbon catabolic preferences of heterotrophic bacteria.</title>
        <authorList>
            <person name="Gralka M."/>
        </authorList>
    </citation>
    <scope>NUCLEOTIDE SEQUENCE</scope>
    <source>
        <strain evidence="2">4G09</strain>
    </source>
</reference>
<dbReference type="InterPro" id="IPR023210">
    <property type="entry name" value="NADP_OxRdtase_dom"/>
</dbReference>
<dbReference type="Proteomes" id="UP001177212">
    <property type="component" value="Unassembled WGS sequence"/>
</dbReference>
<dbReference type="CDD" id="cd19097">
    <property type="entry name" value="AKR_unchar"/>
    <property type="match status" value="1"/>
</dbReference>
<name>A0ABT9F9B3_9GAMM</name>
<dbReference type="PANTHER" id="PTHR43312">
    <property type="entry name" value="D-THREO-ALDOSE 1-DEHYDROGENASE"/>
    <property type="match status" value="1"/>
</dbReference>
<evidence type="ECO:0000313" key="2">
    <source>
        <dbReference type="EMBL" id="MDP2563372.1"/>
    </source>
</evidence>
<comment type="caution">
    <text evidence="2">The sequence shown here is derived from an EMBL/GenBank/DDBJ whole genome shotgun (WGS) entry which is preliminary data.</text>
</comment>
<dbReference type="PANTHER" id="PTHR43312:SF1">
    <property type="entry name" value="NADP-DEPENDENT OXIDOREDUCTASE DOMAIN-CONTAINING PROTEIN"/>
    <property type="match status" value="1"/>
</dbReference>
<feature type="domain" description="NADP-dependent oxidoreductase" evidence="1">
    <location>
        <begin position="2"/>
        <end position="268"/>
    </location>
</feature>
<keyword evidence="3" id="KW-1185">Reference proteome</keyword>
<dbReference type="EMBL" id="JAUYVT010000001">
    <property type="protein sequence ID" value="MDP2563372.1"/>
    <property type="molecule type" value="Genomic_DNA"/>
</dbReference>
<dbReference type="SUPFAM" id="SSF51430">
    <property type="entry name" value="NAD(P)-linked oxidoreductase"/>
    <property type="match status" value="1"/>
</dbReference>
<dbReference type="RefSeq" id="WP_305470950.1">
    <property type="nucleotide sequence ID" value="NZ_JAUYVT010000001.1"/>
</dbReference>
<gene>
    <name evidence="2" type="ORF">Q8W34_01905</name>
</gene>
<proteinExistence type="predicted"/>
<sequence>MKLALGTVQFGVDYGISNTLGKTHHKEIKKILNLAKSENITTIDTASAYGNAEAELGQCSLSPFNIVSKIPPIPNLTNVDDFITKTVKQSLCDLNCDALYGLLLHRFEDFKQFPVALDCLKQLKADNKVKKLGVSLYSPNQLNDDVLTFADLIQLPLNIFDQRFLLSNSLKQLKAANVEIHTRSAFLQGLLLMHSGTHPDYFKPIAPLLEKLTKLSNYLNISKLSLALNYVVNINEVDKVVIGVNSEQQLYEILGSLTTSVSHIDFSEFSLVDEQFINPARWQLN</sequence>
<organism evidence="2 3">
    <name type="scientific">Pseudoalteromonas marina</name>
    <dbReference type="NCBI Taxonomy" id="267375"/>
    <lineage>
        <taxon>Bacteria</taxon>
        <taxon>Pseudomonadati</taxon>
        <taxon>Pseudomonadota</taxon>
        <taxon>Gammaproteobacteria</taxon>
        <taxon>Alteromonadales</taxon>
        <taxon>Pseudoalteromonadaceae</taxon>
        <taxon>Pseudoalteromonas</taxon>
    </lineage>
</organism>
<protein>
    <submittedName>
        <fullName evidence="2">Aldo/keto reductase</fullName>
    </submittedName>
</protein>